<evidence type="ECO:0000313" key="4">
    <source>
        <dbReference type="EMBL" id="RTZ86853.1"/>
    </source>
</evidence>
<dbReference type="EMBL" id="QNZL01000221">
    <property type="protein sequence ID" value="RTZ78192.1"/>
    <property type="molecule type" value="Genomic_DNA"/>
</dbReference>
<dbReference type="EMBL" id="QNZI01000144">
    <property type="protein sequence ID" value="RTZ84697.1"/>
    <property type="molecule type" value="Genomic_DNA"/>
</dbReference>
<gene>
    <name evidence="3" type="ORF">DSY94_05405</name>
    <name evidence="4" type="ORF">DSY96_02160</name>
    <name evidence="2" type="ORF">DSY97_08215</name>
</gene>
<reference evidence="5 6" key="1">
    <citation type="submission" date="2018-06" db="EMBL/GenBank/DDBJ databases">
        <title>Combined omics and stable isotope probing to characterize newly discovered Mariana Back-Arc vent microbial communities.</title>
        <authorList>
            <person name="Trembath-Reichert E."/>
            <person name="Huber J.A."/>
        </authorList>
    </citation>
    <scope>NUCLEOTIDE SEQUENCE [LARGE SCALE GENOMIC DNA]</scope>
    <source>
        <strain evidence="3">MAG 24</strain>
        <strain evidence="4">MAG 58</strain>
        <strain evidence="2">MAG 63_1</strain>
    </source>
</reference>
<dbReference type="Proteomes" id="UP000287176">
    <property type="component" value="Unassembled WGS sequence"/>
</dbReference>
<dbReference type="EMBL" id="QNZK01000080">
    <property type="protein sequence ID" value="RTZ86853.1"/>
    <property type="molecule type" value="Genomic_DNA"/>
</dbReference>
<comment type="caution">
    <text evidence="2">The sequence shown here is derived from an EMBL/GenBank/DDBJ whole genome shotgun (WGS) entry which is preliminary data.</text>
</comment>
<proteinExistence type="predicted"/>
<evidence type="ECO:0000313" key="6">
    <source>
        <dbReference type="Proteomes" id="UP000287176"/>
    </source>
</evidence>
<dbReference type="AlphaFoldDB" id="A0A432G3I3"/>
<sequence length="129" mass="15124">MFMRYFIFYVSVIIFLHACSSTTPDFPQQSFRSRLSGGDRHMGWSLNYFDSWQNGLQPRYLQLAEQHTIAAIKMFAHLESDTSPRISEFYVVRERRTRSCRLLAEIQFAAGNHGYKLSSRTPDGCVYFY</sequence>
<dbReference type="Proteomes" id="UP000287917">
    <property type="component" value="Unassembled WGS sequence"/>
</dbReference>
<keyword evidence="1" id="KW-0732">Signal</keyword>
<evidence type="ECO:0000313" key="5">
    <source>
        <dbReference type="Proteomes" id="UP000286801"/>
    </source>
</evidence>
<accession>A0A432G3I3</accession>
<dbReference type="Proteomes" id="UP000286801">
    <property type="component" value="Unassembled WGS sequence"/>
</dbReference>
<evidence type="ECO:0000313" key="2">
    <source>
        <dbReference type="EMBL" id="RTZ78192.1"/>
    </source>
</evidence>
<evidence type="ECO:0000256" key="1">
    <source>
        <dbReference type="SAM" id="SignalP"/>
    </source>
</evidence>
<organism evidence="2 5">
    <name type="scientific">SAR324 cluster bacterium</name>
    <dbReference type="NCBI Taxonomy" id="2024889"/>
    <lineage>
        <taxon>Bacteria</taxon>
        <taxon>Deltaproteobacteria</taxon>
        <taxon>SAR324 cluster</taxon>
    </lineage>
</organism>
<evidence type="ECO:0000313" key="3">
    <source>
        <dbReference type="EMBL" id="RTZ84697.1"/>
    </source>
</evidence>
<feature type="signal peptide" evidence="1">
    <location>
        <begin position="1"/>
        <end position="18"/>
    </location>
</feature>
<name>A0A432G3I3_9DELT</name>
<feature type="chain" id="PRO_5036108333" description="Lipoprotein" evidence="1">
    <location>
        <begin position="19"/>
        <end position="129"/>
    </location>
</feature>
<evidence type="ECO:0008006" key="7">
    <source>
        <dbReference type="Google" id="ProtNLM"/>
    </source>
</evidence>
<protein>
    <recommendedName>
        <fullName evidence="7">Lipoprotein</fullName>
    </recommendedName>
</protein>